<dbReference type="InterPro" id="IPR050118">
    <property type="entry name" value="Pur/Pyrimidine_PRTase"/>
</dbReference>
<dbReference type="Pfam" id="PF00156">
    <property type="entry name" value="Pribosyltran"/>
    <property type="match status" value="1"/>
</dbReference>
<dbReference type="PANTHER" id="PTHR43864:SF1">
    <property type="entry name" value="XANTHINE PHOSPHORIBOSYLTRANSFERASE"/>
    <property type="match status" value="1"/>
</dbReference>
<dbReference type="RefSeq" id="WP_377335566.1">
    <property type="nucleotide sequence ID" value="NZ_JBHLUE010000002.1"/>
</dbReference>
<dbReference type="InterPro" id="IPR029057">
    <property type="entry name" value="PRTase-like"/>
</dbReference>
<protein>
    <submittedName>
        <fullName evidence="4">Phosphoribosyltransferase family protein</fullName>
    </submittedName>
</protein>
<dbReference type="Gene3D" id="3.40.50.2020">
    <property type="match status" value="1"/>
</dbReference>
<keyword evidence="5" id="KW-1185">Reference proteome</keyword>
<organism evidence="4 5">
    <name type="scientific">Plantactinospora siamensis</name>
    <dbReference type="NCBI Taxonomy" id="555372"/>
    <lineage>
        <taxon>Bacteria</taxon>
        <taxon>Bacillati</taxon>
        <taxon>Actinomycetota</taxon>
        <taxon>Actinomycetes</taxon>
        <taxon>Micromonosporales</taxon>
        <taxon>Micromonosporaceae</taxon>
        <taxon>Plantactinospora</taxon>
    </lineage>
</organism>
<dbReference type="EMBL" id="JBHLUE010000002">
    <property type="protein sequence ID" value="MFC0563234.1"/>
    <property type="molecule type" value="Genomic_DNA"/>
</dbReference>
<evidence type="ECO:0000256" key="2">
    <source>
        <dbReference type="ARBA" id="ARBA00022726"/>
    </source>
</evidence>
<comment type="caution">
    <text evidence="4">The sequence shown here is derived from an EMBL/GenBank/DDBJ whole genome shotgun (WGS) entry which is preliminary data.</text>
</comment>
<dbReference type="InterPro" id="IPR000836">
    <property type="entry name" value="PRTase_dom"/>
</dbReference>
<reference evidence="4 5" key="1">
    <citation type="submission" date="2024-09" db="EMBL/GenBank/DDBJ databases">
        <authorList>
            <person name="Sun Q."/>
            <person name="Mori K."/>
        </authorList>
    </citation>
    <scope>NUCLEOTIDE SEQUENCE [LARGE SCALE GENOMIC DNA]</scope>
    <source>
        <strain evidence="4 5">TBRC 2205</strain>
    </source>
</reference>
<keyword evidence="1" id="KW-0808">Transferase</keyword>
<dbReference type="SUPFAM" id="SSF53271">
    <property type="entry name" value="PRTase-like"/>
    <property type="match status" value="1"/>
</dbReference>
<sequence>MRLELRKRLIDEFRWVDPDPGSTHLISDVSGWWRDPDLLAALGPALAAAHRATRPTVVVAPEVTGLLLGPLAAVALGVGFVPAHKHRDGRTVAGPTTWARTPPDHRGRTLSLGVRDGRLGPGDRVLLVDDWVETGAQLTALYEAIRRRGAEPVGASAVVAGCPPELARSLNLTWLLHADDL</sequence>
<gene>
    <name evidence="4" type="ORF">ACFFHU_03505</name>
</gene>
<evidence type="ECO:0000259" key="3">
    <source>
        <dbReference type="Pfam" id="PF00156"/>
    </source>
</evidence>
<proteinExistence type="predicted"/>
<evidence type="ECO:0000313" key="5">
    <source>
        <dbReference type="Proteomes" id="UP001589894"/>
    </source>
</evidence>
<keyword evidence="4" id="KW-0328">Glycosyltransferase</keyword>
<keyword evidence="2" id="KW-0660">Purine salvage</keyword>
<evidence type="ECO:0000313" key="4">
    <source>
        <dbReference type="EMBL" id="MFC0563234.1"/>
    </source>
</evidence>
<dbReference type="Proteomes" id="UP001589894">
    <property type="component" value="Unassembled WGS sequence"/>
</dbReference>
<dbReference type="PANTHER" id="PTHR43864">
    <property type="entry name" value="HYPOXANTHINE/GUANINE PHOSPHORIBOSYLTRANSFERASE"/>
    <property type="match status" value="1"/>
</dbReference>
<evidence type="ECO:0000256" key="1">
    <source>
        <dbReference type="ARBA" id="ARBA00022679"/>
    </source>
</evidence>
<accession>A0ABV6NR43</accession>
<dbReference type="CDD" id="cd06223">
    <property type="entry name" value="PRTases_typeI"/>
    <property type="match status" value="1"/>
</dbReference>
<dbReference type="GO" id="GO:0016757">
    <property type="term" value="F:glycosyltransferase activity"/>
    <property type="evidence" value="ECO:0007669"/>
    <property type="project" value="UniProtKB-KW"/>
</dbReference>
<feature type="domain" description="Phosphoribosyltransferase" evidence="3">
    <location>
        <begin position="46"/>
        <end position="160"/>
    </location>
</feature>
<name>A0ABV6NR43_9ACTN</name>